<protein>
    <recommendedName>
        <fullName evidence="3">HMG box domain-containing protein</fullName>
    </recommendedName>
</protein>
<dbReference type="SMART" id="SM00355">
    <property type="entry name" value="ZnF_C2H2"/>
    <property type="match status" value="2"/>
</dbReference>
<dbReference type="SMART" id="SM00398">
    <property type="entry name" value="HMG"/>
    <property type="match status" value="1"/>
</dbReference>
<accession>A0A1Y3BHD4</accession>
<name>A0A1Y3BHD4_EURMA</name>
<evidence type="ECO:0000313" key="5">
    <source>
        <dbReference type="Proteomes" id="UP000194236"/>
    </source>
</evidence>
<dbReference type="OrthoDB" id="10009055at2759"/>
<evidence type="ECO:0000259" key="3">
    <source>
        <dbReference type="PROSITE" id="PS50118"/>
    </source>
</evidence>
<sequence length="349" mass="38120">MNVTPSGSITANNGQFLTGTPVATPIVTPASLVATPFASSGANSKKKPPTKRLVTGYIIFASECRRSVVEANPDCSFGDISRIIGNQWKLLTPEQKNEYEQRAAKQNAEVKEMVAAEKALQESLGPSSPAPQPGQPMENCVFECHWNKCGFQFEDAQDLFDHLTGEPNGHVWISYADTKDKEPGEFQCMFHGCGRVKKGATPFPSIQRLIRHCKEVHINKQIPKYVDPEKRSKNFFPSSKLAAAIINQNSQGSIMQTGQQCVIPKTGTTTTIVQGGQSFQTINIQHQPQLTLGQHQVTTSTIPIMTQQGNQTIFTTPHGTAQLVTTTGQNGQTFITQHPLLATQPGQTF</sequence>
<feature type="non-terminal residue" evidence="4">
    <location>
        <position position="349"/>
    </location>
</feature>
<evidence type="ECO:0000256" key="1">
    <source>
        <dbReference type="ARBA" id="ARBA00023125"/>
    </source>
</evidence>
<dbReference type="Gene3D" id="3.30.160.60">
    <property type="entry name" value="Classic Zinc Finger"/>
    <property type="match status" value="1"/>
</dbReference>
<dbReference type="PANTHER" id="PTHR48112">
    <property type="entry name" value="HIGH MOBILITY GROUP PROTEIN DSP1"/>
    <property type="match status" value="1"/>
</dbReference>
<dbReference type="AlphaFoldDB" id="A0A1Y3BHD4"/>
<dbReference type="SUPFAM" id="SSF47095">
    <property type="entry name" value="HMG-box"/>
    <property type="match status" value="1"/>
</dbReference>
<keyword evidence="1 2" id="KW-0238">DNA-binding</keyword>
<dbReference type="InterPro" id="IPR013087">
    <property type="entry name" value="Znf_C2H2_type"/>
</dbReference>
<keyword evidence="2" id="KW-0539">Nucleus</keyword>
<dbReference type="Pfam" id="PF00505">
    <property type="entry name" value="HMG_box"/>
    <property type="match status" value="1"/>
</dbReference>
<dbReference type="InterPro" id="IPR050342">
    <property type="entry name" value="HMGB"/>
</dbReference>
<gene>
    <name evidence="4" type="ORF">BLA29_007254</name>
</gene>
<dbReference type="GO" id="GO:0003677">
    <property type="term" value="F:DNA binding"/>
    <property type="evidence" value="ECO:0007669"/>
    <property type="project" value="UniProtKB-UniRule"/>
</dbReference>
<dbReference type="EMBL" id="MUJZ01025346">
    <property type="protein sequence ID" value="OTF79006.1"/>
    <property type="molecule type" value="Genomic_DNA"/>
</dbReference>
<dbReference type="CDD" id="cd21984">
    <property type="entry name" value="HMG-box_PB1"/>
    <property type="match status" value="1"/>
</dbReference>
<reference evidence="4 5" key="1">
    <citation type="submission" date="2017-03" db="EMBL/GenBank/DDBJ databases">
        <title>Genome Survey of Euroglyphus maynei.</title>
        <authorList>
            <person name="Arlian L.G."/>
            <person name="Morgan M.S."/>
            <person name="Rider S.D."/>
        </authorList>
    </citation>
    <scope>NUCLEOTIDE SEQUENCE [LARGE SCALE GENOMIC DNA]</scope>
    <source>
        <strain evidence="4">Arlian Lab</strain>
        <tissue evidence="4">Whole body</tissue>
    </source>
</reference>
<evidence type="ECO:0000256" key="2">
    <source>
        <dbReference type="PROSITE-ProRule" id="PRU00267"/>
    </source>
</evidence>
<organism evidence="4 5">
    <name type="scientific">Euroglyphus maynei</name>
    <name type="common">Mayne's house dust mite</name>
    <dbReference type="NCBI Taxonomy" id="6958"/>
    <lineage>
        <taxon>Eukaryota</taxon>
        <taxon>Metazoa</taxon>
        <taxon>Ecdysozoa</taxon>
        <taxon>Arthropoda</taxon>
        <taxon>Chelicerata</taxon>
        <taxon>Arachnida</taxon>
        <taxon>Acari</taxon>
        <taxon>Acariformes</taxon>
        <taxon>Sarcoptiformes</taxon>
        <taxon>Astigmata</taxon>
        <taxon>Psoroptidia</taxon>
        <taxon>Analgoidea</taxon>
        <taxon>Pyroglyphidae</taxon>
        <taxon>Pyroglyphinae</taxon>
        <taxon>Euroglyphus</taxon>
    </lineage>
</organism>
<dbReference type="InterPro" id="IPR009071">
    <property type="entry name" value="HMG_box_dom"/>
</dbReference>
<comment type="caution">
    <text evidence="4">The sequence shown here is derived from an EMBL/GenBank/DDBJ whole genome shotgun (WGS) entry which is preliminary data.</text>
</comment>
<dbReference type="GO" id="GO:0005634">
    <property type="term" value="C:nucleus"/>
    <property type="evidence" value="ECO:0007669"/>
    <property type="project" value="UniProtKB-UniRule"/>
</dbReference>
<feature type="domain" description="HMG box" evidence="3">
    <location>
        <begin position="50"/>
        <end position="118"/>
    </location>
</feature>
<dbReference type="Gene3D" id="1.10.30.10">
    <property type="entry name" value="High mobility group box domain"/>
    <property type="match status" value="1"/>
</dbReference>
<feature type="DNA-binding region" description="HMG box" evidence="2">
    <location>
        <begin position="50"/>
        <end position="118"/>
    </location>
</feature>
<proteinExistence type="predicted"/>
<dbReference type="PROSITE" id="PS50118">
    <property type="entry name" value="HMG_BOX_2"/>
    <property type="match status" value="1"/>
</dbReference>
<dbReference type="InterPro" id="IPR036910">
    <property type="entry name" value="HMG_box_dom_sf"/>
</dbReference>
<keyword evidence="5" id="KW-1185">Reference proteome</keyword>
<evidence type="ECO:0000313" key="4">
    <source>
        <dbReference type="EMBL" id="OTF79006.1"/>
    </source>
</evidence>
<dbReference type="Proteomes" id="UP000194236">
    <property type="component" value="Unassembled WGS sequence"/>
</dbReference>